<dbReference type="InterPro" id="IPR013534">
    <property type="entry name" value="Starch_synth_cat_dom"/>
</dbReference>
<dbReference type="NCBIfam" id="TIGR02095">
    <property type="entry name" value="glgA"/>
    <property type="match status" value="1"/>
</dbReference>
<dbReference type="EMBL" id="JAJNEC010000007">
    <property type="protein sequence ID" value="MCD2425423.1"/>
    <property type="molecule type" value="Genomic_DNA"/>
</dbReference>
<evidence type="ECO:0000259" key="10">
    <source>
        <dbReference type="Pfam" id="PF08323"/>
    </source>
</evidence>
<comment type="function">
    <text evidence="2 8">Synthesizes alpha-1,4-glucan chains using ADP-glucose.</text>
</comment>
<dbReference type="Pfam" id="PF08323">
    <property type="entry name" value="Glyco_transf_5"/>
    <property type="match status" value="1"/>
</dbReference>
<evidence type="ECO:0000313" key="12">
    <source>
        <dbReference type="Proteomes" id="UP001199816"/>
    </source>
</evidence>
<evidence type="ECO:0000313" key="11">
    <source>
        <dbReference type="EMBL" id="MCD2425423.1"/>
    </source>
</evidence>
<reference evidence="11 12" key="1">
    <citation type="submission" date="2021-11" db="EMBL/GenBank/DDBJ databases">
        <title>Genomic of Niabella pedocola.</title>
        <authorList>
            <person name="Wu T."/>
        </authorList>
    </citation>
    <scope>NUCLEOTIDE SEQUENCE [LARGE SCALE GENOMIC DNA]</scope>
    <source>
        <strain evidence="11 12">JCM 31011</strain>
    </source>
</reference>
<dbReference type="PANTHER" id="PTHR45825">
    <property type="entry name" value="GRANULE-BOUND STARCH SYNTHASE 1, CHLOROPLASTIC/AMYLOPLASTIC"/>
    <property type="match status" value="1"/>
</dbReference>
<dbReference type="Proteomes" id="UP001199816">
    <property type="component" value="Unassembled WGS sequence"/>
</dbReference>
<organism evidence="11 12">
    <name type="scientific">Niabella pedocola</name>
    <dbReference type="NCBI Taxonomy" id="1752077"/>
    <lineage>
        <taxon>Bacteria</taxon>
        <taxon>Pseudomonadati</taxon>
        <taxon>Bacteroidota</taxon>
        <taxon>Chitinophagia</taxon>
        <taxon>Chitinophagales</taxon>
        <taxon>Chitinophagaceae</taxon>
        <taxon>Niabella</taxon>
    </lineage>
</organism>
<comment type="similarity">
    <text evidence="4 8">Belongs to the glycosyltransferase 1 family. Bacterial/plant glycogen synthase subfamily.</text>
</comment>
<comment type="caution">
    <text evidence="11">The sequence shown here is derived from an EMBL/GenBank/DDBJ whole genome shotgun (WGS) entry which is preliminary data.</text>
</comment>
<evidence type="ECO:0000256" key="5">
    <source>
        <dbReference type="ARBA" id="ARBA00022676"/>
    </source>
</evidence>
<comment type="catalytic activity">
    <reaction evidence="1 8">
        <text>[(1-&gt;4)-alpha-D-glucosyl](n) + ADP-alpha-D-glucose = [(1-&gt;4)-alpha-D-glucosyl](n+1) + ADP + H(+)</text>
        <dbReference type="Rhea" id="RHEA:18189"/>
        <dbReference type="Rhea" id="RHEA-COMP:9584"/>
        <dbReference type="Rhea" id="RHEA-COMP:9587"/>
        <dbReference type="ChEBI" id="CHEBI:15378"/>
        <dbReference type="ChEBI" id="CHEBI:15444"/>
        <dbReference type="ChEBI" id="CHEBI:57498"/>
        <dbReference type="ChEBI" id="CHEBI:456216"/>
        <dbReference type="EC" id="2.4.1.21"/>
    </reaction>
</comment>
<name>A0ABS8PYK8_9BACT</name>
<dbReference type="CDD" id="cd03791">
    <property type="entry name" value="GT5_Glycogen_synthase_DULL1-like"/>
    <property type="match status" value="1"/>
</dbReference>
<feature type="binding site" evidence="8">
    <location>
        <position position="26"/>
    </location>
    <ligand>
        <name>ADP-alpha-D-glucose</name>
        <dbReference type="ChEBI" id="CHEBI:57498"/>
    </ligand>
</feature>
<evidence type="ECO:0000256" key="3">
    <source>
        <dbReference type="ARBA" id="ARBA00004964"/>
    </source>
</evidence>
<keyword evidence="5 8" id="KW-0328">Glycosyltransferase</keyword>
<gene>
    <name evidence="8" type="primary">glgA</name>
    <name evidence="11" type="ORF">LQ567_21750</name>
</gene>
<dbReference type="RefSeq" id="WP_231007910.1">
    <property type="nucleotide sequence ID" value="NZ_JAJNEC010000007.1"/>
</dbReference>
<keyword evidence="7 8" id="KW-0320">Glycogen biosynthesis</keyword>
<comment type="pathway">
    <text evidence="3 8">Glycan biosynthesis; glycogen biosynthesis.</text>
</comment>
<evidence type="ECO:0000256" key="6">
    <source>
        <dbReference type="ARBA" id="ARBA00022679"/>
    </source>
</evidence>
<sequence>MLTLVTEEISIMEIIHVSAECYPMAKAGGLGDVVGALPKYQNELGHVAKVVMPMYRTKFLYQNEWELVHEGGQALGSEWFKYSVIKEKTNKLGFDLYLVDINGKLDRERIYGYEDDTERFIAFQLAVCDWIGRWQHRPDVIHCHDHHTGLIPFMARHAYAFRYQLGNVPTVFTIHNGEYQGQFGWDKYYYLPAYDTWNWGLLDWNDAINPMASAIKCAWKVTTVSPSYMDELKHSANGLQNLFEYEKGKCQGIINGIDTEVWNPQTDGFIAKNYDTEAVTPGKEKNKKELAAQFGLDPEKPLITFIGRLVGEKAADLLPDAISQSIYQYQGKANFLILGSGEPEIEHQLDAMKNRFKGYFNAYIGYNEGLSHLLYAGSDFLLMPSRVEPCGLNQLYALRYGTVPVVRNIGGLKDTVVDFGDQGGFGIKMEQSSVGDIAYSVGRAIDLYSNKRDLYAAMRGRMMTIDHGWDMSAKQYLQVYESLQPKQ</sequence>
<dbReference type="EC" id="2.4.1.21" evidence="8"/>
<evidence type="ECO:0000256" key="2">
    <source>
        <dbReference type="ARBA" id="ARBA00002764"/>
    </source>
</evidence>
<proteinExistence type="inferred from homology"/>
<keyword evidence="12" id="KW-1185">Reference proteome</keyword>
<dbReference type="InterPro" id="IPR001296">
    <property type="entry name" value="Glyco_trans_1"/>
</dbReference>
<evidence type="ECO:0000259" key="9">
    <source>
        <dbReference type="Pfam" id="PF00534"/>
    </source>
</evidence>
<feature type="domain" description="Glycosyl transferase family 1" evidence="9">
    <location>
        <begin position="287"/>
        <end position="423"/>
    </location>
</feature>
<protein>
    <recommendedName>
        <fullName evidence="8">Glycogen synthase</fullName>
        <ecNumber evidence="8">2.4.1.21</ecNumber>
    </recommendedName>
    <alternativeName>
        <fullName evidence="8">Starch [bacterial glycogen] synthase</fullName>
    </alternativeName>
</protein>
<dbReference type="PANTHER" id="PTHR45825:SF11">
    <property type="entry name" value="ALPHA AMYLASE DOMAIN-CONTAINING PROTEIN"/>
    <property type="match status" value="1"/>
</dbReference>
<evidence type="ECO:0000256" key="1">
    <source>
        <dbReference type="ARBA" id="ARBA00001478"/>
    </source>
</evidence>
<dbReference type="SUPFAM" id="SSF53756">
    <property type="entry name" value="UDP-Glycosyltransferase/glycogen phosphorylase"/>
    <property type="match status" value="1"/>
</dbReference>
<evidence type="ECO:0000256" key="7">
    <source>
        <dbReference type="ARBA" id="ARBA00023056"/>
    </source>
</evidence>
<dbReference type="Pfam" id="PF00534">
    <property type="entry name" value="Glycos_transf_1"/>
    <property type="match status" value="1"/>
</dbReference>
<evidence type="ECO:0000256" key="4">
    <source>
        <dbReference type="ARBA" id="ARBA00010281"/>
    </source>
</evidence>
<keyword evidence="6 8" id="KW-0808">Transferase</keyword>
<dbReference type="InterPro" id="IPR011835">
    <property type="entry name" value="GS/SS"/>
</dbReference>
<dbReference type="HAMAP" id="MF_00484">
    <property type="entry name" value="Glycogen_synth"/>
    <property type="match status" value="1"/>
</dbReference>
<feature type="domain" description="Starch synthase catalytic" evidence="10">
    <location>
        <begin position="14"/>
        <end position="243"/>
    </location>
</feature>
<evidence type="ECO:0000256" key="8">
    <source>
        <dbReference type="HAMAP-Rule" id="MF_00484"/>
    </source>
</evidence>
<accession>A0ABS8PYK8</accession>
<dbReference type="Gene3D" id="3.40.50.2000">
    <property type="entry name" value="Glycogen Phosphorylase B"/>
    <property type="match status" value="2"/>
</dbReference>